<dbReference type="RefSeq" id="WP_092654990.1">
    <property type="nucleotide sequence ID" value="NZ_LT629732.1"/>
</dbReference>
<protein>
    <submittedName>
        <fullName evidence="1">Uncharacterized protein</fullName>
    </submittedName>
</protein>
<name>A0A1H1UZP8_9ACTN</name>
<dbReference type="AlphaFoldDB" id="A0A1H1UZP8"/>
<reference evidence="1 2" key="1">
    <citation type="submission" date="2016-10" db="EMBL/GenBank/DDBJ databases">
        <authorList>
            <person name="de Groot N.N."/>
        </authorList>
    </citation>
    <scope>NUCLEOTIDE SEQUENCE [LARGE SCALE GENOMIC DNA]</scope>
    <source>
        <strain evidence="1 2">DSM 22024</strain>
    </source>
</reference>
<evidence type="ECO:0000313" key="2">
    <source>
        <dbReference type="Proteomes" id="UP000198983"/>
    </source>
</evidence>
<accession>A0A1H1UZP8</accession>
<sequence>MPTTGPTPGTATTPLELLGTTAGVSVVDPTTILTRLWYFDGKFLRADGFRLDQDYVRALAALSHQATGSGVVYGFDVTRPATGDRLRVAGGLALAPSGRVAYLPREIELGIAELIARSAGSFDPATPPEPGVTDFRRCPPEDSAGPDVTAPARPLYVLTVSGVEALCGEEERFGQLCVDACATETDRSTVVEGVCFRVRELTLALPSSKVVPFDGRHLRSRVASAYFAAERIAVPAMISAAGLATPVWCAGAEGVGGEEVPLAVLDRSGGVTALLDGWTARRELHETSPRRYWAWRMASRPWDVFLAQVLQFQCQLLDLSAPGDPGGPGPCGTERDALAAAAEVLGGLAGDAAGRIEAVRAKIAAALDKGAAPAAGTGSLLLDWGLVQLPSAGYLPVSMARPVEDQVRALFGPGVDLRFCVARPDCVPELLQQAQHLDRISLTQGLDDPKRLEKVDVLVPDGVIGLRQPSTVGTYSGTARIFPATRSPNGEPASAISLSVVARERTGAGWSWTAAAYGEAPRQLSIADLAEASLRVVGRMFGVDTSAGFSGEGEPADPLDRLDVRPDAEHDRVRRSAAFTERLAAEGHAAAARRAAVLGAVGRRLPADRPLAEGEDRPVALWLDGTTAVGLDKLQIGGSTEVRARATMYSRASTTPVFGDVRLTGTLRVVDLLTVRDRKMIRTVLDGVAEILGREVDQPVLRSVRSFPLTWTLSGSARTLAVGAGDPVVAQAELQESGPPRHIVGQLVNRDQQRSPVVGPGAAADRPVGSIELDEEAGTLAPGSAGRTLATSVIAVLGAELAAPDRDPGFAQYATERLLGGLAPEGAAQVTATTDWVFFTRRRDVVCAGEQVEVPVRTRTYRLFHRRRDAQQLTRTDLSRGVAGTVGSDSGFEPVATVQFAAGEVTLTSPVADLRAGWQAVDRGDEILLAGVGDFADSDGEAVALGRLSSVRSALADLVDSSQAKVEYLAEIPAEFHEPGLDGAMFTLGMRRQMRTCITVYRLQPEAHKRVVTVLRRLGDSEPLTTVFQRADTSPEAYTVQLLDDEVENPDSVRADWAQLRVLQGMLGLPSNTSDADAETWRRRAARVGDAIGLQAVDDERLAAQAGDCGAVLLVAFEPIIN</sequence>
<organism evidence="1 2">
    <name type="scientific">Actinopolymorpha singaporensis</name>
    <dbReference type="NCBI Taxonomy" id="117157"/>
    <lineage>
        <taxon>Bacteria</taxon>
        <taxon>Bacillati</taxon>
        <taxon>Actinomycetota</taxon>
        <taxon>Actinomycetes</taxon>
        <taxon>Propionibacteriales</taxon>
        <taxon>Actinopolymorphaceae</taxon>
        <taxon>Actinopolymorpha</taxon>
    </lineage>
</organism>
<dbReference type="STRING" id="117157.SAMN04489717_3841"/>
<dbReference type="Proteomes" id="UP000198983">
    <property type="component" value="Chromosome I"/>
</dbReference>
<evidence type="ECO:0000313" key="1">
    <source>
        <dbReference type="EMBL" id="SDS77935.1"/>
    </source>
</evidence>
<proteinExistence type="predicted"/>
<dbReference type="EMBL" id="LT629732">
    <property type="protein sequence ID" value="SDS77935.1"/>
    <property type="molecule type" value="Genomic_DNA"/>
</dbReference>
<keyword evidence="2" id="KW-1185">Reference proteome</keyword>
<dbReference type="OrthoDB" id="5182296at2"/>
<gene>
    <name evidence="1" type="ORF">SAMN04489717_3841</name>
</gene>